<dbReference type="SMART" id="SM00342">
    <property type="entry name" value="HTH_ARAC"/>
    <property type="match status" value="1"/>
</dbReference>
<protein>
    <submittedName>
        <fullName evidence="5">Helix-turn-helix domain-containing protein</fullName>
    </submittedName>
</protein>
<gene>
    <name evidence="5" type="ORF">GD597_04790</name>
</gene>
<evidence type="ECO:0000256" key="1">
    <source>
        <dbReference type="ARBA" id="ARBA00023015"/>
    </source>
</evidence>
<dbReference type="InterPro" id="IPR018062">
    <property type="entry name" value="HTH_AraC-typ_CS"/>
</dbReference>
<comment type="caution">
    <text evidence="5">The sequence shown here is derived from an EMBL/GenBank/DDBJ whole genome shotgun (WGS) entry which is preliminary data.</text>
</comment>
<organism evidence="5 6">
    <name type="scientific">Limnovirga soli</name>
    <dbReference type="NCBI Taxonomy" id="2656915"/>
    <lineage>
        <taxon>Bacteria</taxon>
        <taxon>Pseudomonadati</taxon>
        <taxon>Bacteroidota</taxon>
        <taxon>Chitinophagia</taxon>
        <taxon>Chitinophagales</taxon>
        <taxon>Chitinophagaceae</taxon>
        <taxon>Limnovirga</taxon>
    </lineage>
</organism>
<name>A0A8J8JT47_9BACT</name>
<dbReference type="EMBL" id="WHPF01000003">
    <property type="protein sequence ID" value="NNV54770.1"/>
    <property type="molecule type" value="Genomic_DNA"/>
</dbReference>
<evidence type="ECO:0000256" key="3">
    <source>
        <dbReference type="ARBA" id="ARBA00023163"/>
    </source>
</evidence>
<dbReference type="PROSITE" id="PS00041">
    <property type="entry name" value="HTH_ARAC_FAMILY_1"/>
    <property type="match status" value="1"/>
</dbReference>
<evidence type="ECO:0000313" key="6">
    <source>
        <dbReference type="Proteomes" id="UP000598971"/>
    </source>
</evidence>
<sequence>MKEISHNNNDYVSLLHLMARNFNIHLTENYLRLPEKIGDGFTSAYNLPDGISVQLSDGYLHDGLIMHRLPSSQQFFILQLNDSFDAPDMNDKLTDQQHTFYIQNNKILLTSSQMETRMIFPAKVRSRSVRIIFSSDYLQNLIGHEMADKFLSSYFSLLLKGKSLEILDTEYRVITGDLLKEKPEHPLLHKFIYNRATLLIEKFVTGFMRKLEEQHTQPIKLKEDEINRLIKVETLLVKDFTTEPPVIAALSKVAAMSPTKLKKDFKAMYGLPIYEYYQKNRMMRAKALLLESKYAIKEVGMMVGYSNLGHFAGSFKKEFGILPSELVTGTE</sequence>
<dbReference type="InterPro" id="IPR018060">
    <property type="entry name" value="HTH_AraC"/>
</dbReference>
<dbReference type="Proteomes" id="UP000598971">
    <property type="component" value="Unassembled WGS sequence"/>
</dbReference>
<dbReference type="PANTHER" id="PTHR47893">
    <property type="entry name" value="REGULATORY PROTEIN PCHR"/>
    <property type="match status" value="1"/>
</dbReference>
<dbReference type="AlphaFoldDB" id="A0A8J8JT47"/>
<dbReference type="GO" id="GO:0043565">
    <property type="term" value="F:sequence-specific DNA binding"/>
    <property type="evidence" value="ECO:0007669"/>
    <property type="project" value="InterPro"/>
</dbReference>
<dbReference type="SUPFAM" id="SSF46689">
    <property type="entry name" value="Homeodomain-like"/>
    <property type="match status" value="1"/>
</dbReference>
<keyword evidence="6" id="KW-1185">Reference proteome</keyword>
<dbReference type="GO" id="GO:0003700">
    <property type="term" value="F:DNA-binding transcription factor activity"/>
    <property type="evidence" value="ECO:0007669"/>
    <property type="project" value="InterPro"/>
</dbReference>
<keyword evidence="3" id="KW-0804">Transcription</keyword>
<dbReference type="PANTHER" id="PTHR47893:SF1">
    <property type="entry name" value="REGULATORY PROTEIN PCHR"/>
    <property type="match status" value="1"/>
</dbReference>
<evidence type="ECO:0000256" key="2">
    <source>
        <dbReference type="ARBA" id="ARBA00023125"/>
    </source>
</evidence>
<dbReference type="InterPro" id="IPR053142">
    <property type="entry name" value="PchR_regulatory_protein"/>
</dbReference>
<feature type="domain" description="HTH araC/xylS-type" evidence="4">
    <location>
        <begin position="230"/>
        <end position="329"/>
    </location>
</feature>
<evidence type="ECO:0000313" key="5">
    <source>
        <dbReference type="EMBL" id="NNV54770.1"/>
    </source>
</evidence>
<keyword evidence="1" id="KW-0805">Transcription regulation</keyword>
<dbReference type="PROSITE" id="PS01124">
    <property type="entry name" value="HTH_ARAC_FAMILY_2"/>
    <property type="match status" value="1"/>
</dbReference>
<reference evidence="5" key="1">
    <citation type="submission" date="2019-10" db="EMBL/GenBank/DDBJ databases">
        <title>Draft genome sequence of Panacibacter sp. KCS-6.</title>
        <authorList>
            <person name="Yim K.J."/>
        </authorList>
    </citation>
    <scope>NUCLEOTIDE SEQUENCE</scope>
    <source>
        <strain evidence="5">KCS-6</strain>
    </source>
</reference>
<dbReference type="InterPro" id="IPR009057">
    <property type="entry name" value="Homeodomain-like_sf"/>
</dbReference>
<keyword evidence="2" id="KW-0238">DNA-binding</keyword>
<accession>A0A8J8JT47</accession>
<evidence type="ECO:0000259" key="4">
    <source>
        <dbReference type="PROSITE" id="PS01124"/>
    </source>
</evidence>
<dbReference type="Gene3D" id="1.10.10.60">
    <property type="entry name" value="Homeodomain-like"/>
    <property type="match status" value="2"/>
</dbReference>
<proteinExistence type="predicted"/>
<dbReference type="Pfam" id="PF12833">
    <property type="entry name" value="HTH_18"/>
    <property type="match status" value="1"/>
</dbReference>
<dbReference type="RefSeq" id="WP_171606695.1">
    <property type="nucleotide sequence ID" value="NZ_WHPF01000003.1"/>
</dbReference>